<dbReference type="Gene3D" id="3.40.50.2000">
    <property type="entry name" value="Glycogen Phosphorylase B"/>
    <property type="match status" value="1"/>
</dbReference>
<dbReference type="EMBL" id="GBRH01187106">
    <property type="protein sequence ID" value="JAE10790.1"/>
    <property type="molecule type" value="Transcribed_RNA"/>
</dbReference>
<reference evidence="1" key="2">
    <citation type="journal article" date="2015" name="Data Brief">
        <title>Shoot transcriptome of the giant reed, Arundo donax.</title>
        <authorList>
            <person name="Barrero R.A."/>
            <person name="Guerrero F.D."/>
            <person name="Moolhuijzen P."/>
            <person name="Goolsby J.A."/>
            <person name="Tidwell J."/>
            <person name="Bellgard S.E."/>
            <person name="Bellgard M.I."/>
        </authorList>
    </citation>
    <scope>NUCLEOTIDE SEQUENCE</scope>
    <source>
        <tissue evidence="1">Shoot tissue taken approximately 20 cm above the soil surface</tissue>
    </source>
</reference>
<dbReference type="AlphaFoldDB" id="A0A0A9FCN3"/>
<sequence>MTERLSWGTFPPGSSLLTHAVWFDAIRSEARPSQRRSLQHPAPLDTPVGWERHLRRHMRLRDFPRCMLLDFMMREVERASAATAVILNTVDELEQLAFNAMRAVFPPIYTISPLAFLLE</sequence>
<organism evidence="1">
    <name type="scientific">Arundo donax</name>
    <name type="common">Giant reed</name>
    <name type="synonym">Donax arundinaceus</name>
    <dbReference type="NCBI Taxonomy" id="35708"/>
    <lineage>
        <taxon>Eukaryota</taxon>
        <taxon>Viridiplantae</taxon>
        <taxon>Streptophyta</taxon>
        <taxon>Embryophyta</taxon>
        <taxon>Tracheophyta</taxon>
        <taxon>Spermatophyta</taxon>
        <taxon>Magnoliopsida</taxon>
        <taxon>Liliopsida</taxon>
        <taxon>Poales</taxon>
        <taxon>Poaceae</taxon>
        <taxon>PACMAD clade</taxon>
        <taxon>Arundinoideae</taxon>
        <taxon>Arundineae</taxon>
        <taxon>Arundo</taxon>
    </lineage>
</organism>
<dbReference type="SUPFAM" id="SSF53756">
    <property type="entry name" value="UDP-Glycosyltransferase/glycogen phosphorylase"/>
    <property type="match status" value="1"/>
</dbReference>
<reference evidence="1" key="1">
    <citation type="submission" date="2014-09" db="EMBL/GenBank/DDBJ databases">
        <authorList>
            <person name="Magalhaes I.L.F."/>
            <person name="Oliveira U."/>
            <person name="Santos F.R."/>
            <person name="Vidigal T.H.D.A."/>
            <person name="Brescovit A.D."/>
            <person name="Santos A.J."/>
        </authorList>
    </citation>
    <scope>NUCLEOTIDE SEQUENCE</scope>
    <source>
        <tissue evidence="1">Shoot tissue taken approximately 20 cm above the soil surface</tissue>
    </source>
</reference>
<accession>A0A0A9FCN3</accession>
<name>A0A0A9FCN3_ARUDO</name>
<protein>
    <submittedName>
        <fullName evidence="1">Uncharacterized protein</fullName>
    </submittedName>
</protein>
<proteinExistence type="predicted"/>
<evidence type="ECO:0000313" key="1">
    <source>
        <dbReference type="EMBL" id="JAE10790.1"/>
    </source>
</evidence>